<proteinExistence type="predicted"/>
<keyword evidence="2" id="KW-1185">Reference proteome</keyword>
<dbReference type="EMBL" id="CAKOGP040002092">
    <property type="protein sequence ID" value="CAJ1962004.1"/>
    <property type="molecule type" value="Genomic_DNA"/>
</dbReference>
<organism evidence="1 2">
    <name type="scientific">Cylindrotheca closterium</name>
    <dbReference type="NCBI Taxonomy" id="2856"/>
    <lineage>
        <taxon>Eukaryota</taxon>
        <taxon>Sar</taxon>
        <taxon>Stramenopiles</taxon>
        <taxon>Ochrophyta</taxon>
        <taxon>Bacillariophyta</taxon>
        <taxon>Bacillariophyceae</taxon>
        <taxon>Bacillariophycidae</taxon>
        <taxon>Bacillariales</taxon>
        <taxon>Bacillariaceae</taxon>
        <taxon>Cylindrotheca</taxon>
    </lineage>
</organism>
<reference evidence="1" key="1">
    <citation type="submission" date="2023-08" db="EMBL/GenBank/DDBJ databases">
        <authorList>
            <person name="Audoor S."/>
            <person name="Bilcke G."/>
        </authorList>
    </citation>
    <scope>NUCLEOTIDE SEQUENCE</scope>
</reference>
<evidence type="ECO:0000313" key="2">
    <source>
        <dbReference type="Proteomes" id="UP001295423"/>
    </source>
</evidence>
<evidence type="ECO:0000313" key="1">
    <source>
        <dbReference type="EMBL" id="CAJ1962004.1"/>
    </source>
</evidence>
<name>A0AAD2PWP1_9STRA</name>
<gene>
    <name evidence="1" type="ORF">CYCCA115_LOCUS19479</name>
</gene>
<sequence length="395" mass="45545">MRAIINATSSKTLNPGTVLENLTTAESLESESALKKIAIVMRAVDPIHECTLQRVLAISELLADRKYCIYTFFILLDQSDVNRTTAASLQSYFNEHNASQNLRPPEIFGVSEDRVRSEFPAFSNGYMAAKLVDGTYAAVSNRPWLWQLLVPTIAMFSHYHSEFAHTWVFEDDVWSIGTPLMESFRRWDEVMDRSSSSTDLAALRTKRNGIPYNMEMQQKHTQGFEKILTLMKTSIKQQKQWKRLLSRDNQKRSSHWTHWDAASVPNWACVSDAIYRHSHSFSEYLYAAISKNIYQFAECFQQPLAWWGNFTITDVQALLNETERASYSWEHGLVNKITRTEATRRFEARKDIATLLYHGISSHKMNWVGQGKDMQLGLVWNKLESDCGENPFKSR</sequence>
<dbReference type="Proteomes" id="UP001295423">
    <property type="component" value="Unassembled WGS sequence"/>
</dbReference>
<protein>
    <submittedName>
        <fullName evidence="1">Uncharacterized protein</fullName>
    </submittedName>
</protein>
<dbReference type="AlphaFoldDB" id="A0AAD2PWP1"/>
<comment type="caution">
    <text evidence="1">The sequence shown here is derived from an EMBL/GenBank/DDBJ whole genome shotgun (WGS) entry which is preliminary data.</text>
</comment>
<accession>A0AAD2PWP1</accession>